<dbReference type="Proteomes" id="UP000758603">
    <property type="component" value="Unassembled WGS sequence"/>
</dbReference>
<feature type="region of interest" description="Disordered" evidence="1">
    <location>
        <begin position="170"/>
        <end position="215"/>
    </location>
</feature>
<accession>A0A9P8UT67</accession>
<dbReference type="AlphaFoldDB" id="A0A9P8UT67"/>
<sequence>MSAPTEQVKMWNSDKPSHSHPNRPKKLACADVPHETSSHCKRERAICHQQPAGRSVSASVDVDGDVKMMDIDEEVVDGGHQVDTQVGVAKTGRNPANSLPQEAAAPPVGPSKPVSSAVTCCTPEPSNGMDFDDWSLSKELRLDMAKRRAMASLAGTRKRIAYDQRYSASGLQIPTGPKKSNGAPKMTPHIRVGGKKHHHHSRRISPPKSHNVRRG</sequence>
<feature type="region of interest" description="Disordered" evidence="1">
    <location>
        <begin position="89"/>
        <end position="121"/>
    </location>
</feature>
<name>A0A9P8UT67_9PEZI</name>
<reference evidence="2" key="1">
    <citation type="journal article" date="2021" name="Nat. Commun.">
        <title>Genetic determinants of endophytism in the Arabidopsis root mycobiome.</title>
        <authorList>
            <person name="Mesny F."/>
            <person name="Miyauchi S."/>
            <person name="Thiergart T."/>
            <person name="Pickel B."/>
            <person name="Atanasova L."/>
            <person name="Karlsson M."/>
            <person name="Huettel B."/>
            <person name="Barry K.W."/>
            <person name="Haridas S."/>
            <person name="Chen C."/>
            <person name="Bauer D."/>
            <person name="Andreopoulos W."/>
            <person name="Pangilinan J."/>
            <person name="LaButti K."/>
            <person name="Riley R."/>
            <person name="Lipzen A."/>
            <person name="Clum A."/>
            <person name="Drula E."/>
            <person name="Henrissat B."/>
            <person name="Kohler A."/>
            <person name="Grigoriev I.V."/>
            <person name="Martin F.M."/>
            <person name="Hacquard S."/>
        </authorList>
    </citation>
    <scope>NUCLEOTIDE SEQUENCE</scope>
    <source>
        <strain evidence="2">MPI-SDFR-AT-0073</strain>
    </source>
</reference>
<evidence type="ECO:0000256" key="1">
    <source>
        <dbReference type="SAM" id="MobiDB-lite"/>
    </source>
</evidence>
<keyword evidence="3" id="KW-1185">Reference proteome</keyword>
<feature type="region of interest" description="Disordered" evidence="1">
    <location>
        <begin position="1"/>
        <end position="30"/>
    </location>
</feature>
<proteinExistence type="predicted"/>
<dbReference type="EMBL" id="JAGPXC010000002">
    <property type="protein sequence ID" value="KAH6657899.1"/>
    <property type="molecule type" value="Genomic_DNA"/>
</dbReference>
<feature type="compositionally biased region" description="Basic residues" evidence="1">
    <location>
        <begin position="192"/>
        <end position="215"/>
    </location>
</feature>
<comment type="caution">
    <text evidence="2">The sequence shown here is derived from an EMBL/GenBank/DDBJ whole genome shotgun (WGS) entry which is preliminary data.</text>
</comment>
<dbReference type="RefSeq" id="XP_045962133.1">
    <property type="nucleotide sequence ID" value="XM_046099650.1"/>
</dbReference>
<dbReference type="GeneID" id="70128542"/>
<organism evidence="2 3">
    <name type="scientific">Truncatella angustata</name>
    <dbReference type="NCBI Taxonomy" id="152316"/>
    <lineage>
        <taxon>Eukaryota</taxon>
        <taxon>Fungi</taxon>
        <taxon>Dikarya</taxon>
        <taxon>Ascomycota</taxon>
        <taxon>Pezizomycotina</taxon>
        <taxon>Sordariomycetes</taxon>
        <taxon>Xylariomycetidae</taxon>
        <taxon>Amphisphaeriales</taxon>
        <taxon>Sporocadaceae</taxon>
        <taxon>Truncatella</taxon>
    </lineage>
</organism>
<evidence type="ECO:0000313" key="2">
    <source>
        <dbReference type="EMBL" id="KAH6657899.1"/>
    </source>
</evidence>
<protein>
    <submittedName>
        <fullName evidence="2">Uncharacterized protein</fullName>
    </submittedName>
</protein>
<gene>
    <name evidence="2" type="ORF">BKA67DRAFT_533083</name>
</gene>
<evidence type="ECO:0000313" key="3">
    <source>
        <dbReference type="Proteomes" id="UP000758603"/>
    </source>
</evidence>